<keyword evidence="3 8" id="KW-0547">Nucleotide-binding</keyword>
<evidence type="ECO:0000256" key="1">
    <source>
        <dbReference type="ARBA" id="ARBA00005594"/>
    </source>
</evidence>
<evidence type="ECO:0000256" key="2">
    <source>
        <dbReference type="ARBA" id="ARBA00022598"/>
    </source>
</evidence>
<feature type="binding site" evidence="8">
    <location>
        <position position="190"/>
    </location>
    <ligand>
        <name>ATP</name>
        <dbReference type="ChEBI" id="CHEBI:30616"/>
    </ligand>
</feature>
<dbReference type="SUPFAM" id="SSF52374">
    <property type="entry name" value="Nucleotidylyl transferase"/>
    <property type="match status" value="1"/>
</dbReference>
<sequence length="329" mass="37372">MKERVISGITSTGSLTIGNYIGAIKNMLKLQEEYEAYIMVADLHALTVEIEPKVLRENRRSIFALYLALGIDPQKSTIFYQSDILEHTMFNWLTLTQTTMGQLNRMTQFKDKSNKIKNTNGTELIPTGLFLYPTLMAADIIAYNPKFVPVGIDQKQHLELTRDIIDRFNKKYKTKFNLPEPIIAQLGAKIMSLSDPTKKMSKSTNNKNDSIFLLDDPDLAYKKILKAVTDSENKVYLSDHKPGIKNLLTIYASLKEITLEEAAAEFVNSNYQEFKKAVAEFVKNFLINIQIKYHENLTKIDEIASQGAAKARQVAQANLLHLMEKEGLK</sequence>
<dbReference type="InterPro" id="IPR002305">
    <property type="entry name" value="aa-tRNA-synth_Ic"/>
</dbReference>
<dbReference type="EMBL" id="CP102734">
    <property type="protein sequence ID" value="UVD81983.1"/>
    <property type="molecule type" value="Genomic_DNA"/>
</dbReference>
<comment type="subunit">
    <text evidence="8">Homodimer.</text>
</comment>
<evidence type="ECO:0000313" key="10">
    <source>
        <dbReference type="EMBL" id="UVD81983.1"/>
    </source>
</evidence>
<organism evidence="10 11">
    <name type="scientific">Mycoplasma iguanae</name>
    <dbReference type="NCBI Taxonomy" id="292461"/>
    <lineage>
        <taxon>Bacteria</taxon>
        <taxon>Bacillati</taxon>
        <taxon>Mycoplasmatota</taxon>
        <taxon>Mollicutes</taxon>
        <taxon>Mycoplasmataceae</taxon>
        <taxon>Mycoplasma</taxon>
    </lineage>
</organism>
<dbReference type="InterPro" id="IPR050203">
    <property type="entry name" value="Trp-tRNA_synthetase"/>
</dbReference>
<reference evidence="10" key="1">
    <citation type="submission" date="2022-08" db="EMBL/GenBank/DDBJ databases">
        <title>Complete genome of Mycoplasma iguanae type strain 2327.</title>
        <authorList>
            <person name="Spergser J."/>
        </authorList>
    </citation>
    <scope>NUCLEOTIDE SEQUENCE</scope>
    <source>
        <strain evidence="10">2327</strain>
    </source>
</reference>
<evidence type="ECO:0000256" key="3">
    <source>
        <dbReference type="ARBA" id="ARBA00022741"/>
    </source>
</evidence>
<dbReference type="Gene3D" id="1.10.240.10">
    <property type="entry name" value="Tyrosyl-Transfer RNA Synthetase"/>
    <property type="match status" value="1"/>
</dbReference>
<feature type="binding site" evidence="8">
    <location>
        <begin position="151"/>
        <end position="153"/>
    </location>
    <ligand>
        <name>ATP</name>
        <dbReference type="ChEBI" id="CHEBI:30616"/>
    </ligand>
</feature>
<dbReference type="PRINTS" id="PR01039">
    <property type="entry name" value="TRNASYNTHTRP"/>
</dbReference>
<dbReference type="Gene3D" id="3.40.50.620">
    <property type="entry name" value="HUPs"/>
    <property type="match status" value="1"/>
</dbReference>
<evidence type="ECO:0000256" key="4">
    <source>
        <dbReference type="ARBA" id="ARBA00022840"/>
    </source>
</evidence>
<dbReference type="EC" id="6.1.1.2" evidence="8"/>
<comment type="function">
    <text evidence="8">Catalyzes the attachment of tryptophan to tRNA(Trp).</text>
</comment>
<evidence type="ECO:0000256" key="7">
    <source>
        <dbReference type="ARBA" id="ARBA00049929"/>
    </source>
</evidence>
<dbReference type="NCBIfam" id="TIGR00233">
    <property type="entry name" value="trpS"/>
    <property type="match status" value="1"/>
</dbReference>
<feature type="short sequence motif" description="'KMSKS' region" evidence="8">
    <location>
        <begin position="199"/>
        <end position="203"/>
    </location>
</feature>
<comment type="similarity">
    <text evidence="1 8 9">Belongs to the class-I aminoacyl-tRNA synthetase family.</text>
</comment>
<feature type="short sequence motif" description="'HIGH' region" evidence="8">
    <location>
        <begin position="11"/>
        <end position="19"/>
    </location>
</feature>
<comment type="catalytic activity">
    <reaction evidence="7 8">
        <text>tRNA(Trp) + L-tryptophan + ATP = L-tryptophyl-tRNA(Trp) + AMP + diphosphate + H(+)</text>
        <dbReference type="Rhea" id="RHEA:24080"/>
        <dbReference type="Rhea" id="RHEA-COMP:9671"/>
        <dbReference type="Rhea" id="RHEA-COMP:9705"/>
        <dbReference type="ChEBI" id="CHEBI:15378"/>
        <dbReference type="ChEBI" id="CHEBI:30616"/>
        <dbReference type="ChEBI" id="CHEBI:33019"/>
        <dbReference type="ChEBI" id="CHEBI:57912"/>
        <dbReference type="ChEBI" id="CHEBI:78442"/>
        <dbReference type="ChEBI" id="CHEBI:78535"/>
        <dbReference type="ChEBI" id="CHEBI:456215"/>
        <dbReference type="EC" id="6.1.1.2"/>
    </reaction>
</comment>
<evidence type="ECO:0000256" key="5">
    <source>
        <dbReference type="ARBA" id="ARBA00022917"/>
    </source>
</evidence>
<dbReference type="Proteomes" id="UP001059252">
    <property type="component" value="Chromosome"/>
</dbReference>
<dbReference type="PANTHER" id="PTHR43766">
    <property type="entry name" value="TRYPTOPHAN--TRNA LIGASE, MITOCHONDRIAL"/>
    <property type="match status" value="1"/>
</dbReference>
<feature type="binding site" evidence="8">
    <location>
        <begin position="10"/>
        <end position="12"/>
    </location>
    <ligand>
        <name>ATP</name>
        <dbReference type="ChEBI" id="CHEBI:30616"/>
    </ligand>
</feature>
<dbReference type="PANTHER" id="PTHR43766:SF1">
    <property type="entry name" value="TRYPTOPHAN--TRNA LIGASE, MITOCHONDRIAL"/>
    <property type="match status" value="1"/>
</dbReference>
<gene>
    <name evidence="8 10" type="primary">trpS</name>
    <name evidence="10" type="ORF">NV226_01600</name>
</gene>
<evidence type="ECO:0000256" key="6">
    <source>
        <dbReference type="ARBA" id="ARBA00023146"/>
    </source>
</evidence>
<feature type="binding site" evidence="8">
    <location>
        <position position="139"/>
    </location>
    <ligand>
        <name>L-tryptophan</name>
        <dbReference type="ChEBI" id="CHEBI:57912"/>
    </ligand>
</feature>
<comment type="subcellular location">
    <subcellularLocation>
        <location evidence="8">Cytoplasm</location>
    </subcellularLocation>
</comment>
<keyword evidence="8" id="KW-0963">Cytoplasm</keyword>
<keyword evidence="4 8" id="KW-0067">ATP-binding</keyword>
<keyword evidence="11" id="KW-1185">Reference proteome</keyword>
<dbReference type="Pfam" id="PF00579">
    <property type="entry name" value="tRNA-synt_1b"/>
    <property type="match status" value="1"/>
</dbReference>
<dbReference type="InterPro" id="IPR014729">
    <property type="entry name" value="Rossmann-like_a/b/a_fold"/>
</dbReference>
<evidence type="ECO:0000256" key="9">
    <source>
        <dbReference type="RuleBase" id="RU363036"/>
    </source>
</evidence>
<keyword evidence="6 8" id="KW-0030">Aminoacyl-tRNA synthetase</keyword>
<dbReference type="InterPro" id="IPR002306">
    <property type="entry name" value="Trp-tRNA-ligase"/>
</dbReference>
<dbReference type="GO" id="GO:0004830">
    <property type="term" value="F:tryptophan-tRNA ligase activity"/>
    <property type="evidence" value="ECO:0007669"/>
    <property type="project" value="UniProtKB-EC"/>
</dbReference>
<dbReference type="CDD" id="cd00806">
    <property type="entry name" value="TrpRS_core"/>
    <property type="match status" value="1"/>
</dbReference>
<keyword evidence="5 8" id="KW-0648">Protein biosynthesis</keyword>
<feature type="binding site" evidence="8">
    <location>
        <begin position="18"/>
        <end position="19"/>
    </location>
    <ligand>
        <name>ATP</name>
        <dbReference type="ChEBI" id="CHEBI:30616"/>
    </ligand>
</feature>
<dbReference type="RefSeq" id="WP_258211157.1">
    <property type="nucleotide sequence ID" value="NZ_CP102734.1"/>
</dbReference>
<protein>
    <recommendedName>
        <fullName evidence="8">Tryptophan--tRNA ligase</fullName>
        <ecNumber evidence="8">6.1.1.2</ecNumber>
    </recommendedName>
    <alternativeName>
        <fullName evidence="8">Tryptophanyl-tRNA synthetase</fullName>
        <shortName evidence="8">TrpRS</shortName>
    </alternativeName>
</protein>
<feature type="binding site" evidence="8">
    <location>
        <begin position="199"/>
        <end position="203"/>
    </location>
    <ligand>
        <name>ATP</name>
        <dbReference type="ChEBI" id="CHEBI:30616"/>
    </ligand>
</feature>
<name>A0ABY5R910_9MOLU</name>
<evidence type="ECO:0000256" key="8">
    <source>
        <dbReference type="HAMAP-Rule" id="MF_00140"/>
    </source>
</evidence>
<evidence type="ECO:0000313" key="11">
    <source>
        <dbReference type="Proteomes" id="UP001059252"/>
    </source>
</evidence>
<dbReference type="InterPro" id="IPR024109">
    <property type="entry name" value="Trp-tRNA-ligase_bac-type"/>
</dbReference>
<proteinExistence type="inferred from homology"/>
<keyword evidence="2 8" id="KW-0436">Ligase</keyword>
<dbReference type="HAMAP" id="MF_00140_B">
    <property type="entry name" value="Trp_tRNA_synth_B"/>
    <property type="match status" value="1"/>
</dbReference>
<accession>A0ABY5R910</accession>